<keyword evidence="1" id="KW-0472">Membrane</keyword>
<reference evidence="2 3" key="1">
    <citation type="journal article" date="2016" name="Nat. Commun.">
        <title>Thousands of microbial genomes shed light on interconnected biogeochemical processes in an aquifer system.</title>
        <authorList>
            <person name="Anantharaman K."/>
            <person name="Brown C.T."/>
            <person name="Hug L.A."/>
            <person name="Sharon I."/>
            <person name="Castelle C.J."/>
            <person name="Probst A.J."/>
            <person name="Thomas B.C."/>
            <person name="Singh A."/>
            <person name="Wilkins M.J."/>
            <person name="Karaoz U."/>
            <person name="Brodie E.L."/>
            <person name="Williams K.H."/>
            <person name="Hubbard S.S."/>
            <person name="Banfield J.F."/>
        </authorList>
    </citation>
    <scope>NUCLEOTIDE SEQUENCE [LARGE SCALE GENOMIC DNA]</scope>
</reference>
<organism evidence="2 3">
    <name type="scientific">Candidatus Taylorbacteria bacterium RIFCSPHIGHO2_01_FULL_46_22b</name>
    <dbReference type="NCBI Taxonomy" id="1802301"/>
    <lineage>
        <taxon>Bacteria</taxon>
        <taxon>Candidatus Tayloriibacteriota</taxon>
    </lineage>
</organism>
<protein>
    <recommendedName>
        <fullName evidence="4">DUF5673 domain-containing protein</fullName>
    </recommendedName>
</protein>
<name>A0A1G2M2D2_9BACT</name>
<feature type="transmembrane region" description="Helical" evidence="1">
    <location>
        <begin position="43"/>
        <end position="60"/>
    </location>
</feature>
<dbReference type="AlphaFoldDB" id="A0A1G2M2D2"/>
<proteinExistence type="predicted"/>
<sequence length="154" mass="18472">MENEKISWEAPEYIFYRRSREWYLSLGIITAALFIVSILFKNYLFAVVILIGAFSMVLHTKRQPKDTYYEINRSGIILNKTFYPYSFLESFWIDHTDPNWKKLLIVSKKTFMPLIIIPFAEQDADEVEQFLGNYLVRKEYYEPLSHRIIEYLGF</sequence>
<gene>
    <name evidence="2" type="ORF">A2664_01385</name>
</gene>
<comment type="caution">
    <text evidence="2">The sequence shown here is derived from an EMBL/GenBank/DDBJ whole genome shotgun (WGS) entry which is preliminary data.</text>
</comment>
<evidence type="ECO:0008006" key="4">
    <source>
        <dbReference type="Google" id="ProtNLM"/>
    </source>
</evidence>
<dbReference type="STRING" id="1802301.A2664_01385"/>
<keyword evidence="1" id="KW-0812">Transmembrane</keyword>
<evidence type="ECO:0000313" key="3">
    <source>
        <dbReference type="Proteomes" id="UP000178873"/>
    </source>
</evidence>
<keyword evidence="1" id="KW-1133">Transmembrane helix</keyword>
<dbReference type="Proteomes" id="UP000178873">
    <property type="component" value="Unassembled WGS sequence"/>
</dbReference>
<dbReference type="EMBL" id="MHRF01000010">
    <property type="protein sequence ID" value="OHA17983.1"/>
    <property type="molecule type" value="Genomic_DNA"/>
</dbReference>
<feature type="transmembrane region" description="Helical" evidence="1">
    <location>
        <begin position="21"/>
        <end position="37"/>
    </location>
</feature>
<evidence type="ECO:0000256" key="1">
    <source>
        <dbReference type="SAM" id="Phobius"/>
    </source>
</evidence>
<evidence type="ECO:0000313" key="2">
    <source>
        <dbReference type="EMBL" id="OHA17983.1"/>
    </source>
</evidence>
<accession>A0A1G2M2D2</accession>